<comment type="similarity">
    <text evidence="2 9">Belongs to the RecN family.</text>
</comment>
<keyword evidence="13" id="KW-1185">Reference proteome</keyword>
<evidence type="ECO:0000256" key="9">
    <source>
        <dbReference type="PIRNR" id="PIRNR003128"/>
    </source>
</evidence>
<evidence type="ECO:0000256" key="2">
    <source>
        <dbReference type="ARBA" id="ARBA00009441"/>
    </source>
</evidence>
<accession>A0ABT6BGM6</accession>
<evidence type="ECO:0000256" key="4">
    <source>
        <dbReference type="ARBA" id="ARBA00022741"/>
    </source>
</evidence>
<dbReference type="InterPro" id="IPR027417">
    <property type="entry name" value="P-loop_NTPase"/>
</dbReference>
<dbReference type="PIRSF" id="PIRSF003128">
    <property type="entry name" value="RecN"/>
    <property type="match status" value="1"/>
</dbReference>
<evidence type="ECO:0000313" key="12">
    <source>
        <dbReference type="EMBL" id="MDF5689419.1"/>
    </source>
</evidence>
<dbReference type="InterPro" id="IPR004604">
    <property type="entry name" value="DNA_recomb/repair_RecN"/>
</dbReference>
<proteinExistence type="inferred from homology"/>
<keyword evidence="4" id="KW-0547">Nucleotide-binding</keyword>
<evidence type="ECO:0000313" key="13">
    <source>
        <dbReference type="Proteomes" id="UP001321344"/>
    </source>
</evidence>
<evidence type="ECO:0000256" key="3">
    <source>
        <dbReference type="ARBA" id="ARBA00021315"/>
    </source>
</evidence>
<sequence>MLRHLEVQNYALIDQLDLHLAEGLTVITGETGAGKSILLGAISLLLGQRADIKSLYDDQKKCVIEGTFSVAAYPHLKDIFQQEDIDFEDPCLIRREINPQGKSRSFINDTPVTLESMKRIGQELVDIHSQQDNGWMGHPDFALELVDDFAQNQVLKVGYEKAFKAFQIALQHQEQLAQKSKQGNQAIDFLQFQWDELDKAQLVEGEYEQLSEQLQRLQNSEQILEKLAQLANYISLSEASALEQIGQARQLSQSLSKWGQSFDQWNQRIQSLWIELKDLSAEVESEAESFQSDPIALEKCQKRLDLLNRLLQKYQTKDILGLIDLRNQFEEELAQFEHVDQALEEANLALIEAEKLTQEKAILLQKSRLESLDSIEAVLLASLQQLGMPNAQLAWEVQSTKLTKTGQDKIQLLFSANKGLAPKPFKQIASGGELSRLMLSIKHLLAQKRALPTLILDEIDTGVSGEIAIKMGQMLTQMSQNHQLIAITHLPQIAVTGQAHWFVYKNHEGEKTVSSIKTLVGEERIDEIAKMIGGQSGYVDLKENVRKLMKSNAS</sequence>
<keyword evidence="10" id="KW-0175">Coiled coil</keyword>
<gene>
    <name evidence="12" type="primary">recN</name>
    <name evidence="12" type="ORF">PQG43_00940</name>
</gene>
<evidence type="ECO:0000256" key="10">
    <source>
        <dbReference type="SAM" id="Coils"/>
    </source>
</evidence>
<evidence type="ECO:0000259" key="11">
    <source>
        <dbReference type="Pfam" id="PF02463"/>
    </source>
</evidence>
<feature type="coiled-coil region" evidence="10">
    <location>
        <begin position="297"/>
        <end position="359"/>
    </location>
</feature>
<reference evidence="12 13" key="1">
    <citation type="submission" date="2023-03" db="EMBL/GenBank/DDBJ databases">
        <title>Genome sequencing of Aquirufa.</title>
        <authorList>
            <person name="Pitt A."/>
            <person name="Hahn M.W."/>
        </authorList>
    </citation>
    <scope>NUCLEOTIDE SEQUENCE [LARGE SCALE GENOMIC DNA]</scope>
    <source>
        <strain evidence="12 13">WAEICH-18A</strain>
    </source>
</reference>
<protein>
    <recommendedName>
        <fullName evidence="3 9">DNA repair protein RecN</fullName>
    </recommendedName>
    <alternativeName>
        <fullName evidence="8 9">Recombination protein N</fullName>
    </alternativeName>
</protein>
<evidence type="ECO:0000256" key="7">
    <source>
        <dbReference type="ARBA" id="ARBA00023204"/>
    </source>
</evidence>
<dbReference type="SUPFAM" id="SSF52540">
    <property type="entry name" value="P-loop containing nucleoside triphosphate hydrolases"/>
    <property type="match status" value="2"/>
</dbReference>
<dbReference type="PANTHER" id="PTHR11059:SF0">
    <property type="entry name" value="DNA REPAIR PROTEIN RECN"/>
    <property type="match status" value="1"/>
</dbReference>
<dbReference type="RefSeq" id="WP_276343402.1">
    <property type="nucleotide sequence ID" value="NZ_JARJOW010000001.1"/>
</dbReference>
<name>A0ABT6BGM6_9BACT</name>
<dbReference type="CDD" id="cd03241">
    <property type="entry name" value="ABC_RecN"/>
    <property type="match status" value="2"/>
</dbReference>
<dbReference type="NCBIfam" id="TIGR00634">
    <property type="entry name" value="recN"/>
    <property type="match status" value="1"/>
</dbReference>
<keyword evidence="5 9" id="KW-0227">DNA damage</keyword>
<evidence type="ECO:0000256" key="5">
    <source>
        <dbReference type="ARBA" id="ARBA00022763"/>
    </source>
</evidence>
<comment type="function">
    <text evidence="1 9">May be involved in recombinational repair of damaged DNA.</text>
</comment>
<keyword evidence="6" id="KW-0067">ATP-binding</keyword>
<dbReference type="Proteomes" id="UP001321344">
    <property type="component" value="Unassembled WGS sequence"/>
</dbReference>
<keyword evidence="7 9" id="KW-0234">DNA repair</keyword>
<evidence type="ECO:0000256" key="6">
    <source>
        <dbReference type="ARBA" id="ARBA00022840"/>
    </source>
</evidence>
<evidence type="ECO:0000256" key="1">
    <source>
        <dbReference type="ARBA" id="ARBA00003618"/>
    </source>
</evidence>
<dbReference type="InterPro" id="IPR003395">
    <property type="entry name" value="RecF/RecN/SMC_N"/>
</dbReference>
<feature type="coiled-coil region" evidence="10">
    <location>
        <begin position="200"/>
        <end position="230"/>
    </location>
</feature>
<dbReference type="PANTHER" id="PTHR11059">
    <property type="entry name" value="DNA REPAIR PROTEIN RECN"/>
    <property type="match status" value="1"/>
</dbReference>
<dbReference type="Pfam" id="PF02463">
    <property type="entry name" value="SMC_N"/>
    <property type="match status" value="1"/>
</dbReference>
<comment type="caution">
    <text evidence="12">The sequence shown here is derived from an EMBL/GenBank/DDBJ whole genome shotgun (WGS) entry which is preliminary data.</text>
</comment>
<dbReference type="EMBL" id="JARJOW010000001">
    <property type="protein sequence ID" value="MDF5689419.1"/>
    <property type="molecule type" value="Genomic_DNA"/>
</dbReference>
<organism evidence="12 13">
    <name type="scientific">Aquirufa aurantiipilula</name>
    <dbReference type="NCBI Taxonomy" id="2696561"/>
    <lineage>
        <taxon>Bacteria</taxon>
        <taxon>Pseudomonadati</taxon>
        <taxon>Bacteroidota</taxon>
        <taxon>Cytophagia</taxon>
        <taxon>Cytophagales</taxon>
        <taxon>Flectobacillaceae</taxon>
        <taxon>Aquirufa</taxon>
    </lineage>
</organism>
<evidence type="ECO:0000256" key="8">
    <source>
        <dbReference type="ARBA" id="ARBA00033408"/>
    </source>
</evidence>
<dbReference type="Gene3D" id="3.40.50.300">
    <property type="entry name" value="P-loop containing nucleotide triphosphate hydrolases"/>
    <property type="match status" value="2"/>
</dbReference>
<feature type="domain" description="RecF/RecN/SMC N-terminal" evidence="11">
    <location>
        <begin position="2"/>
        <end position="509"/>
    </location>
</feature>